<sequence>MLEKLLPNMRVNSVYDIDLEELAARGVKGIITDLDNTLVGAKEPLATPELVKWLDKLKAAGFRVVILSNNNSLRVSSFAAPLQVPFLHKARKPIAKSFRRALNMLGLKPEETVMIGDQMLTDVLGGNRMGLYTILVTPIAPLDEGFTTLINRRIERIALSRLRKRGLWYEEETHR</sequence>
<dbReference type="InterPro" id="IPR023214">
    <property type="entry name" value="HAD_sf"/>
</dbReference>
<dbReference type="Gene3D" id="3.40.50.1000">
    <property type="entry name" value="HAD superfamily/HAD-like"/>
    <property type="match status" value="1"/>
</dbReference>
<comment type="caution">
    <text evidence="1">The sequence shown here is derived from an EMBL/GenBank/DDBJ whole genome shotgun (WGS) entry which is preliminary data.</text>
</comment>
<organism evidence="1 2">
    <name type="scientific">Paenibacillus chungangensis</name>
    <dbReference type="NCBI Taxonomy" id="696535"/>
    <lineage>
        <taxon>Bacteria</taxon>
        <taxon>Bacillati</taxon>
        <taxon>Bacillota</taxon>
        <taxon>Bacilli</taxon>
        <taxon>Bacillales</taxon>
        <taxon>Paenibacillaceae</taxon>
        <taxon>Paenibacillus</taxon>
    </lineage>
</organism>
<evidence type="ECO:0000313" key="2">
    <source>
        <dbReference type="Proteomes" id="UP001596989"/>
    </source>
</evidence>
<dbReference type="PANTHER" id="PTHR19288:SF25">
    <property type="entry name" value="PHOSPHATIDYLGLYCEROPHOSPHATASE GEP4, MITOCHONDRIAL"/>
    <property type="match status" value="1"/>
</dbReference>
<dbReference type="Pfam" id="PF13242">
    <property type="entry name" value="Hydrolase_like"/>
    <property type="match status" value="1"/>
</dbReference>
<dbReference type="EMBL" id="JBHTJZ010000072">
    <property type="protein sequence ID" value="MFD0962212.1"/>
    <property type="molecule type" value="Genomic_DNA"/>
</dbReference>
<evidence type="ECO:0000313" key="1">
    <source>
        <dbReference type="EMBL" id="MFD0962212.1"/>
    </source>
</evidence>
<dbReference type="InterPro" id="IPR006439">
    <property type="entry name" value="HAD-SF_hydro_IA"/>
</dbReference>
<dbReference type="RefSeq" id="WP_377568586.1">
    <property type="nucleotide sequence ID" value="NZ_JBHTJZ010000072.1"/>
</dbReference>
<dbReference type="NCBIfam" id="TIGR01662">
    <property type="entry name" value="HAD-SF-IIIA"/>
    <property type="match status" value="1"/>
</dbReference>
<dbReference type="NCBIfam" id="TIGR01668">
    <property type="entry name" value="YqeG_hyp_ppase"/>
    <property type="match status" value="1"/>
</dbReference>
<dbReference type="PANTHER" id="PTHR19288">
    <property type="entry name" value="4-NITROPHENYLPHOSPHATASE-RELATED"/>
    <property type="match status" value="1"/>
</dbReference>
<keyword evidence="2" id="KW-1185">Reference proteome</keyword>
<proteinExistence type="predicted"/>
<dbReference type="InterPro" id="IPR010021">
    <property type="entry name" value="PGPP1/Gep4"/>
</dbReference>
<dbReference type="CDD" id="cd16416">
    <property type="entry name" value="HAD_BsYqeG-like"/>
    <property type="match status" value="1"/>
</dbReference>
<dbReference type="InterPro" id="IPR006549">
    <property type="entry name" value="HAD-SF_hydro_IIIA"/>
</dbReference>
<protein>
    <submittedName>
        <fullName evidence="1">YqeG family HAD IIIA-type phosphatase</fullName>
    </submittedName>
</protein>
<dbReference type="InterPro" id="IPR036412">
    <property type="entry name" value="HAD-like_sf"/>
</dbReference>
<name>A0ABW3HY02_9BACL</name>
<dbReference type="SUPFAM" id="SSF56784">
    <property type="entry name" value="HAD-like"/>
    <property type="match status" value="1"/>
</dbReference>
<reference evidence="2" key="1">
    <citation type="journal article" date="2019" name="Int. J. Syst. Evol. Microbiol.">
        <title>The Global Catalogue of Microorganisms (GCM) 10K type strain sequencing project: providing services to taxonomists for standard genome sequencing and annotation.</title>
        <authorList>
            <consortium name="The Broad Institute Genomics Platform"/>
            <consortium name="The Broad Institute Genome Sequencing Center for Infectious Disease"/>
            <person name="Wu L."/>
            <person name="Ma J."/>
        </authorList>
    </citation>
    <scope>NUCLEOTIDE SEQUENCE [LARGE SCALE GENOMIC DNA]</scope>
    <source>
        <strain evidence="2">CCUG 59129</strain>
    </source>
</reference>
<accession>A0ABW3HY02</accession>
<gene>
    <name evidence="1" type="ORF">ACFQ2I_23000</name>
</gene>
<dbReference type="NCBIfam" id="TIGR01549">
    <property type="entry name" value="HAD-SF-IA-v1"/>
    <property type="match status" value="1"/>
</dbReference>
<dbReference type="NCBIfam" id="TIGR01509">
    <property type="entry name" value="HAD-SF-IA-v3"/>
    <property type="match status" value="1"/>
</dbReference>
<dbReference type="Proteomes" id="UP001596989">
    <property type="component" value="Unassembled WGS sequence"/>
</dbReference>